<dbReference type="SUPFAM" id="SSF50044">
    <property type="entry name" value="SH3-domain"/>
    <property type="match status" value="7"/>
</dbReference>
<feature type="domain" description="BAR" evidence="8">
    <location>
        <begin position="1031"/>
        <end position="1245"/>
    </location>
</feature>
<dbReference type="KEGG" id="foc:113210998"/>
<feature type="domain" description="SH3" evidence="6">
    <location>
        <begin position="330"/>
        <end position="389"/>
    </location>
</feature>
<dbReference type="Proteomes" id="UP000504606">
    <property type="component" value="Unplaced"/>
</dbReference>
<evidence type="ECO:0000256" key="4">
    <source>
        <dbReference type="SAM" id="Coils"/>
    </source>
</evidence>
<sequence>MEAGSITKVLKDVFTTMEGELSLSKGDIFQVIKPIDKYWCYGNSIGRIGLFPSDQLIPVETPELKDNEELFLAIADFSGEQDGDLRFYKGEFIIGEKKLDEHWWYGKISQNRTGVFPDTFTWLINSSPRKAQRSKTAMNVKARVKISLKAQLEEEIDLCVGDVVTIIEETDKGWYRGICGDRSGIFPAAYVTLLEETPTNQADLDDSIPKSVFSDNSGILHCTNTFNSTFNNENNTKSLQNCSNNVEVESFSKDLMSFSPEKEARPMQSKPNPVNSDDEIFKDDYFKLNMPSMCSESYNLEGHSQRSDLAIRGGSSSYLTELVSELDDGNIQPYGMTLYPFYAQYANELSFHENEIVHLIRYIDDGWLEGEIDGRKGIFPVSYVNILVDCDRGWRGPVLNQIDNADTHQSLTPRSYAKVIYNFDAQMNGDLSVKEGETVMVMNIIDKDWYEVRNQSGLTGLCPSNHLTSQSVSPPGTLFRSTSFTCTLEPLLSIQKPAPRTFEPHDFSVEFRKKENKVDDLITRNLSGLDVIPLKRRSPIEKTFIDYKEELNIVKVQSDKNDEELEQHDFSNSNKDRSDILEDVDDLKPPNYPPPPPPADAVEVSNGMFEQVVKDIKPLPTVLPNTHNDQPTIIQENKMKHRSAPPIPLPPKPSCPKRPPPPSRRSSIDRAPHRPAPPVPVAGQTPVRKSLKRLPRQTSAPCVLSDDVNDVDDIRELLTKKEKQLQEIQMVHEEVETELEKTEGNDQRAEELRQCGAMYEKKMRRLKIDIHHFKSKLDKTEAESSTHQTSSECTEQMKIKMKEQRQNVISELVMTEKEYVRDLKMTYEVFNLHNPTMLEERGIDVKALFGNILDVMHVAENFLDSLQFAMKGQSDENQCIGPVFLKHADFIKKVYSEYCANHENALCLLDKYKTVPGAQAVFDKAMETLRYQVTCFNVGSVLIKPVQRLLKYPLILNELIKCTEDRHKDKHDLLKAVKVFTNMASDINEYKRRKDIVSKYLGDGTSTLARKMAKLNLHSVAKKSSRLSAKLSSTLGLSLAPKDELFLEQERSFHALERTLRLLVRNLDVQLNYLNEEVTALFHLGEVLATFYMERSSDQDVDEFRTTQRLILSQYWDEFKIVVERRVTAPLMTLIELFQGPSKLIEKRNDKLLDYDNCLAKADKNKENRQLQEELQKSKNNYEALNQQLLEDLPVLIKSSTEILVECLSSLLGSQKLFSGKITKQYLHLMEIPSLSLATGDAVESFAVKHFLVCNQLGRLSFSSKAFKETGGNSRKSLKTSPNLNRQLGTDGQKLEQSASQRAYLQSRYASSKLFSTIEDHVAADPLDLALSKGHLVGVIKMQDPMGSSLRWFVDNGVAQGFVRKECLEAISSRLSLSPSSSINSSISSCASSSPNKLRPDSALSNRSLDHSPRQSLSPPKPKGKSPTPTSNLPPSYEEVTNTACNRALYEEVPFESDDHYGPVLNASGENNIYENIQMLDEVENQEEDSTCDVDQFYYALYDFEGMGPQTLALKEGQVVNILQKQDVKGNKEWWHAEDRYGRKGYVPASYLSPYTDS</sequence>
<name>A0A6J1SUQ1_FRAOC</name>
<organism evidence="9 10">
    <name type="scientific">Frankliniella occidentalis</name>
    <name type="common">Western flower thrips</name>
    <name type="synonym">Euthrips occidentalis</name>
    <dbReference type="NCBI Taxonomy" id="133901"/>
    <lineage>
        <taxon>Eukaryota</taxon>
        <taxon>Metazoa</taxon>
        <taxon>Ecdysozoa</taxon>
        <taxon>Arthropoda</taxon>
        <taxon>Hexapoda</taxon>
        <taxon>Insecta</taxon>
        <taxon>Pterygota</taxon>
        <taxon>Neoptera</taxon>
        <taxon>Paraneoptera</taxon>
        <taxon>Thysanoptera</taxon>
        <taxon>Terebrantia</taxon>
        <taxon>Thripoidea</taxon>
        <taxon>Thripidae</taxon>
        <taxon>Frankliniella</taxon>
    </lineage>
</organism>
<evidence type="ECO:0000256" key="5">
    <source>
        <dbReference type="SAM" id="MobiDB-lite"/>
    </source>
</evidence>
<keyword evidence="4" id="KW-0175">Coiled coil</keyword>
<feature type="region of interest" description="Disordered" evidence="5">
    <location>
        <begin position="558"/>
        <end position="603"/>
    </location>
</feature>
<dbReference type="SMART" id="SM00325">
    <property type="entry name" value="RhoGEF"/>
    <property type="match status" value="1"/>
</dbReference>
<feature type="domain" description="SH3" evidence="6">
    <location>
        <begin position="137"/>
        <end position="196"/>
    </location>
</feature>
<dbReference type="Pfam" id="PF03114">
    <property type="entry name" value="BAR"/>
    <property type="match status" value="1"/>
</dbReference>
<dbReference type="PROSITE" id="PS50010">
    <property type="entry name" value="DH_2"/>
    <property type="match status" value="1"/>
</dbReference>
<dbReference type="Gene3D" id="2.30.30.40">
    <property type="entry name" value="SH3 Domains"/>
    <property type="match status" value="7"/>
</dbReference>
<reference evidence="10" key="1">
    <citation type="submission" date="2025-08" db="UniProtKB">
        <authorList>
            <consortium name="RefSeq"/>
        </authorList>
    </citation>
    <scope>IDENTIFICATION</scope>
    <source>
        <tissue evidence="10">Whole organism</tissue>
    </source>
</reference>
<evidence type="ECO:0000259" key="7">
    <source>
        <dbReference type="PROSITE" id="PS50010"/>
    </source>
</evidence>
<feature type="coiled-coil region" evidence="4">
    <location>
        <begin position="711"/>
        <end position="783"/>
    </location>
</feature>
<dbReference type="InterPro" id="IPR027267">
    <property type="entry name" value="AH/BAR_dom_sf"/>
</dbReference>
<dbReference type="RefSeq" id="XP_026285014.1">
    <property type="nucleotide sequence ID" value="XM_026429229.2"/>
</dbReference>
<dbReference type="CDD" id="cd00160">
    <property type="entry name" value="RhoGEF"/>
    <property type="match status" value="1"/>
</dbReference>
<evidence type="ECO:0000313" key="9">
    <source>
        <dbReference type="Proteomes" id="UP000504606"/>
    </source>
</evidence>
<dbReference type="InterPro" id="IPR036028">
    <property type="entry name" value="SH3-like_dom_sf"/>
</dbReference>
<feature type="coiled-coil region" evidence="4">
    <location>
        <begin position="1161"/>
        <end position="1192"/>
    </location>
</feature>
<feature type="region of interest" description="Disordered" evidence="5">
    <location>
        <begin position="1269"/>
        <end position="1292"/>
    </location>
</feature>
<dbReference type="SUPFAM" id="SSF103657">
    <property type="entry name" value="BAR/IMD domain-like"/>
    <property type="match status" value="1"/>
</dbReference>
<dbReference type="Pfam" id="PF00621">
    <property type="entry name" value="RhoGEF"/>
    <property type="match status" value="1"/>
</dbReference>
<evidence type="ECO:0000259" key="8">
    <source>
        <dbReference type="PROSITE" id="PS51021"/>
    </source>
</evidence>
<feature type="region of interest" description="Disordered" evidence="5">
    <location>
        <begin position="636"/>
        <end position="698"/>
    </location>
</feature>
<feature type="compositionally biased region" description="Pro residues" evidence="5">
    <location>
        <begin position="645"/>
        <end position="663"/>
    </location>
</feature>
<feature type="domain" description="DH" evidence="7">
    <location>
        <begin position="804"/>
        <end position="990"/>
    </location>
</feature>
<feature type="domain" description="SH3" evidence="6">
    <location>
        <begin position="412"/>
        <end position="472"/>
    </location>
</feature>
<dbReference type="SMART" id="SM00326">
    <property type="entry name" value="SH3"/>
    <property type="match status" value="6"/>
</dbReference>
<dbReference type="InterPro" id="IPR051492">
    <property type="entry name" value="Dynamin-Rho_GEF"/>
</dbReference>
<dbReference type="PROSITE" id="PS50002">
    <property type="entry name" value="SH3"/>
    <property type="match status" value="6"/>
</dbReference>
<dbReference type="OrthoDB" id="27823at2759"/>
<feature type="domain" description="SH3" evidence="6">
    <location>
        <begin position="66"/>
        <end position="126"/>
    </location>
</feature>
<accession>A0A6J1SUQ1</accession>
<feature type="compositionally biased region" description="Low complexity" evidence="5">
    <location>
        <begin position="1378"/>
        <end position="1396"/>
    </location>
</feature>
<dbReference type="GO" id="GO:0005737">
    <property type="term" value="C:cytoplasm"/>
    <property type="evidence" value="ECO:0007669"/>
    <property type="project" value="InterPro"/>
</dbReference>
<keyword evidence="9" id="KW-1185">Reference proteome</keyword>
<dbReference type="Pfam" id="PF00018">
    <property type="entry name" value="SH3_1"/>
    <property type="match status" value="4"/>
</dbReference>
<dbReference type="InterPro" id="IPR001452">
    <property type="entry name" value="SH3_domain"/>
</dbReference>
<dbReference type="CDD" id="cd00174">
    <property type="entry name" value="SH3"/>
    <property type="match status" value="3"/>
</dbReference>
<feature type="compositionally biased region" description="Pro residues" evidence="5">
    <location>
        <begin position="590"/>
        <end position="599"/>
    </location>
</feature>
<dbReference type="SMART" id="SM00721">
    <property type="entry name" value="BAR"/>
    <property type="match status" value="1"/>
</dbReference>
<dbReference type="InterPro" id="IPR004148">
    <property type="entry name" value="BAR_dom"/>
</dbReference>
<feature type="domain" description="SH3" evidence="6">
    <location>
        <begin position="2"/>
        <end position="61"/>
    </location>
</feature>
<dbReference type="GO" id="GO:0005085">
    <property type="term" value="F:guanyl-nucleotide exchange factor activity"/>
    <property type="evidence" value="ECO:0007669"/>
    <property type="project" value="UniProtKB-KW"/>
</dbReference>
<evidence type="ECO:0000256" key="2">
    <source>
        <dbReference type="ARBA" id="ARBA00022658"/>
    </source>
</evidence>
<proteinExistence type="predicted"/>
<dbReference type="Gene3D" id="1.20.900.10">
    <property type="entry name" value="Dbl homology (DH) domain"/>
    <property type="match status" value="1"/>
</dbReference>
<evidence type="ECO:0000313" key="10">
    <source>
        <dbReference type="RefSeq" id="XP_026285014.1"/>
    </source>
</evidence>
<dbReference type="InterPro" id="IPR035899">
    <property type="entry name" value="DBL_dom_sf"/>
</dbReference>
<feature type="compositionally biased region" description="Polar residues" evidence="5">
    <location>
        <begin position="1271"/>
        <end position="1292"/>
    </location>
</feature>
<feature type="region of interest" description="Disordered" evidence="5">
    <location>
        <begin position="1378"/>
        <end position="1439"/>
    </location>
</feature>
<feature type="domain" description="SH3" evidence="6">
    <location>
        <begin position="1493"/>
        <end position="1557"/>
    </location>
</feature>
<dbReference type="PRINTS" id="PR00499">
    <property type="entry name" value="P67PHOX"/>
</dbReference>
<dbReference type="PANTHER" id="PTHR22834">
    <property type="entry name" value="NUCLEAR FUSION PROTEIN FUS2"/>
    <property type="match status" value="1"/>
</dbReference>
<dbReference type="Pfam" id="PF14604">
    <property type="entry name" value="SH3_9"/>
    <property type="match status" value="2"/>
</dbReference>
<evidence type="ECO:0000256" key="1">
    <source>
        <dbReference type="ARBA" id="ARBA00022443"/>
    </source>
</evidence>
<dbReference type="InterPro" id="IPR000219">
    <property type="entry name" value="DH_dom"/>
</dbReference>
<gene>
    <name evidence="10" type="primary">LOC113210998</name>
</gene>
<dbReference type="PROSITE" id="PS51021">
    <property type="entry name" value="BAR"/>
    <property type="match status" value="1"/>
</dbReference>
<dbReference type="Gene3D" id="1.20.1270.60">
    <property type="entry name" value="Arfaptin homology (AH) domain/BAR domain"/>
    <property type="match status" value="1"/>
</dbReference>
<protein>
    <submittedName>
        <fullName evidence="10">Dynamin-binding protein isoform X1</fullName>
    </submittedName>
</protein>
<dbReference type="PANTHER" id="PTHR22834:SF20">
    <property type="entry name" value="SH3 DOMAIN-CONTAINING PROTEIN"/>
    <property type="match status" value="1"/>
</dbReference>
<keyword evidence="2" id="KW-0344">Guanine-nucleotide releasing factor</keyword>
<evidence type="ECO:0000259" key="6">
    <source>
        <dbReference type="PROSITE" id="PS50002"/>
    </source>
</evidence>
<dbReference type="SUPFAM" id="SSF48065">
    <property type="entry name" value="DBL homology domain (DH-domain)"/>
    <property type="match status" value="1"/>
</dbReference>
<dbReference type="GeneID" id="113210998"/>
<keyword evidence="1 3" id="KW-0728">SH3 domain</keyword>
<evidence type="ECO:0000256" key="3">
    <source>
        <dbReference type="PROSITE-ProRule" id="PRU00192"/>
    </source>
</evidence>